<dbReference type="PRINTS" id="PR00081">
    <property type="entry name" value="GDHRDH"/>
</dbReference>
<dbReference type="InterPro" id="IPR036291">
    <property type="entry name" value="NAD(P)-bd_dom_sf"/>
</dbReference>
<protein>
    <recommendedName>
        <fullName evidence="2">3beta-hydroxysteroid 3-dehydrogenase</fullName>
        <ecNumber evidence="2">1.1.1.270</ecNumber>
    </recommendedName>
</protein>
<dbReference type="InterPro" id="IPR051593">
    <property type="entry name" value="Ergosterol_Biosynth_ERG27"/>
</dbReference>
<dbReference type="EMBL" id="KV878179">
    <property type="protein sequence ID" value="OJI88546.1"/>
    <property type="molecule type" value="Genomic_DNA"/>
</dbReference>
<organism evidence="3 4">
    <name type="scientific">Aspergillus tubingensis (strain CBS 134.48)</name>
    <dbReference type="NCBI Taxonomy" id="767770"/>
    <lineage>
        <taxon>Eukaryota</taxon>
        <taxon>Fungi</taxon>
        <taxon>Dikarya</taxon>
        <taxon>Ascomycota</taxon>
        <taxon>Pezizomycotina</taxon>
        <taxon>Eurotiomycetes</taxon>
        <taxon>Eurotiomycetidae</taxon>
        <taxon>Eurotiales</taxon>
        <taxon>Aspergillaceae</taxon>
        <taxon>Aspergillus</taxon>
        <taxon>Aspergillus subgen. Circumdati</taxon>
    </lineage>
</organism>
<comment type="pathway">
    <text evidence="1">Steroid biosynthesis; zymosterol biosynthesis; zymosterol from lanosterol: step 5/6.</text>
</comment>
<dbReference type="STRING" id="767770.A0A1L9NGX7"/>
<keyword evidence="4" id="KW-1185">Reference proteome</keyword>
<dbReference type="Proteomes" id="UP000184304">
    <property type="component" value="Unassembled WGS sequence"/>
</dbReference>
<dbReference type="OrthoDB" id="191139at2759"/>
<evidence type="ECO:0000313" key="4">
    <source>
        <dbReference type="Proteomes" id="UP000184304"/>
    </source>
</evidence>
<dbReference type="GO" id="GO:0000253">
    <property type="term" value="F:3-beta-hydroxysteroid 3-dehydrogenase (NADP+) activity"/>
    <property type="evidence" value="ECO:0007669"/>
    <property type="project" value="UniProtKB-EC"/>
</dbReference>
<dbReference type="GO" id="GO:0005811">
    <property type="term" value="C:lipid droplet"/>
    <property type="evidence" value="ECO:0007669"/>
    <property type="project" value="TreeGrafter"/>
</dbReference>
<evidence type="ECO:0000256" key="1">
    <source>
        <dbReference type="ARBA" id="ARBA00023589"/>
    </source>
</evidence>
<dbReference type="PANTHER" id="PTHR43647">
    <property type="entry name" value="DEHYDROGENASE"/>
    <property type="match status" value="1"/>
</dbReference>
<dbReference type="Gene3D" id="3.40.50.720">
    <property type="entry name" value="NAD(P)-binding Rossmann-like Domain"/>
    <property type="match status" value="1"/>
</dbReference>
<dbReference type="GO" id="GO:0005741">
    <property type="term" value="C:mitochondrial outer membrane"/>
    <property type="evidence" value="ECO:0007669"/>
    <property type="project" value="TreeGrafter"/>
</dbReference>
<evidence type="ECO:0000313" key="3">
    <source>
        <dbReference type="EMBL" id="OJI88546.1"/>
    </source>
</evidence>
<dbReference type="PANTHER" id="PTHR43647:SF4">
    <property type="entry name" value="KETOREDUCTASE (KR) DOMAIN-CONTAINING PROTEIN"/>
    <property type="match status" value="1"/>
</dbReference>
<name>A0A1L9NGX7_ASPTC</name>
<dbReference type="AlphaFoldDB" id="A0A1L9NGX7"/>
<dbReference type="EC" id="1.1.1.270" evidence="2"/>
<gene>
    <name evidence="3" type="ORF">ASPTUDRAFT_134657</name>
</gene>
<evidence type="ECO:0000256" key="2">
    <source>
        <dbReference type="ARBA" id="ARBA00023621"/>
    </source>
</evidence>
<dbReference type="InterPro" id="IPR002347">
    <property type="entry name" value="SDR_fam"/>
</dbReference>
<dbReference type="SUPFAM" id="SSF51735">
    <property type="entry name" value="NAD(P)-binding Rossmann-fold domains"/>
    <property type="match status" value="1"/>
</dbReference>
<dbReference type="GO" id="GO:0005789">
    <property type="term" value="C:endoplasmic reticulum membrane"/>
    <property type="evidence" value="ECO:0007669"/>
    <property type="project" value="TreeGrafter"/>
</dbReference>
<proteinExistence type="predicted"/>
<dbReference type="VEuPathDB" id="FungiDB:ASPTUDRAFT_134657"/>
<dbReference type="OMA" id="CNAFTMS"/>
<sequence>MDGTVLITGANGSLALGFIQALLSLHPQMTLIATVRNPSPDQDLNTRKLLNLVAGYPKANFHLEALDLGNLASVRSFADQLADNITSKKLPPISAIICNAATFSFEAGQVFTTDSYEATFQVCHLSHYLLTLKLLDSMNKTSGRIVLLGSVTHYPEKPNPLCSLRPGFPENMDDLVRPPPDPANLVHDKGFQRYGTAKLANVTLAMDLNRRLKEDDQLSGITALAMDPGGLPSSRAQAGQKRSARWLFRIVEFLMPVLRYLTTMFRTIEDAGRDLVAVSVGDEFRGKSGYYVGTKEGAPAAISEDHEAQEKLWKNCWRWACMRAEETVLRDA</sequence>
<reference evidence="4" key="1">
    <citation type="journal article" date="2017" name="Genome Biol.">
        <title>Comparative genomics reveals high biological diversity and specific adaptations in the industrially and medically important fungal genus Aspergillus.</title>
        <authorList>
            <person name="de Vries R.P."/>
            <person name="Riley R."/>
            <person name="Wiebenga A."/>
            <person name="Aguilar-Osorio G."/>
            <person name="Amillis S."/>
            <person name="Uchima C.A."/>
            <person name="Anderluh G."/>
            <person name="Asadollahi M."/>
            <person name="Askin M."/>
            <person name="Barry K."/>
            <person name="Battaglia E."/>
            <person name="Bayram O."/>
            <person name="Benocci T."/>
            <person name="Braus-Stromeyer S.A."/>
            <person name="Caldana C."/>
            <person name="Canovas D."/>
            <person name="Cerqueira G.C."/>
            <person name="Chen F."/>
            <person name="Chen W."/>
            <person name="Choi C."/>
            <person name="Clum A."/>
            <person name="Dos Santos R.A."/>
            <person name="Damasio A.R."/>
            <person name="Diallinas G."/>
            <person name="Emri T."/>
            <person name="Fekete E."/>
            <person name="Flipphi M."/>
            <person name="Freyberg S."/>
            <person name="Gallo A."/>
            <person name="Gournas C."/>
            <person name="Habgood R."/>
            <person name="Hainaut M."/>
            <person name="Harispe M.L."/>
            <person name="Henrissat B."/>
            <person name="Hilden K.S."/>
            <person name="Hope R."/>
            <person name="Hossain A."/>
            <person name="Karabika E."/>
            <person name="Karaffa L."/>
            <person name="Karanyi Z."/>
            <person name="Krasevec N."/>
            <person name="Kuo A."/>
            <person name="Kusch H."/>
            <person name="LaButti K."/>
            <person name="Lagendijk E.L."/>
            <person name="Lapidus A."/>
            <person name="Levasseur A."/>
            <person name="Lindquist E."/>
            <person name="Lipzen A."/>
            <person name="Logrieco A.F."/>
            <person name="MacCabe A."/>
            <person name="Maekelae M.R."/>
            <person name="Malavazi I."/>
            <person name="Melin P."/>
            <person name="Meyer V."/>
            <person name="Mielnichuk N."/>
            <person name="Miskei M."/>
            <person name="Molnar A.P."/>
            <person name="Mule G."/>
            <person name="Ngan C.Y."/>
            <person name="Orejas M."/>
            <person name="Orosz E."/>
            <person name="Ouedraogo J.P."/>
            <person name="Overkamp K.M."/>
            <person name="Park H.-S."/>
            <person name="Perrone G."/>
            <person name="Piumi F."/>
            <person name="Punt P.J."/>
            <person name="Ram A.F."/>
            <person name="Ramon A."/>
            <person name="Rauscher S."/>
            <person name="Record E."/>
            <person name="Riano-Pachon D.M."/>
            <person name="Robert V."/>
            <person name="Roehrig J."/>
            <person name="Ruller R."/>
            <person name="Salamov A."/>
            <person name="Salih N.S."/>
            <person name="Samson R.A."/>
            <person name="Sandor E."/>
            <person name="Sanguinetti M."/>
            <person name="Schuetze T."/>
            <person name="Sepcic K."/>
            <person name="Shelest E."/>
            <person name="Sherlock G."/>
            <person name="Sophianopoulou V."/>
            <person name="Squina F.M."/>
            <person name="Sun H."/>
            <person name="Susca A."/>
            <person name="Todd R.B."/>
            <person name="Tsang A."/>
            <person name="Unkles S.E."/>
            <person name="van de Wiele N."/>
            <person name="van Rossen-Uffink D."/>
            <person name="Oliveira J.V."/>
            <person name="Vesth T.C."/>
            <person name="Visser J."/>
            <person name="Yu J.-H."/>
            <person name="Zhou M."/>
            <person name="Andersen M.R."/>
            <person name="Archer D.B."/>
            <person name="Baker S.E."/>
            <person name="Benoit I."/>
            <person name="Brakhage A.A."/>
            <person name="Braus G.H."/>
            <person name="Fischer R."/>
            <person name="Frisvad J.C."/>
            <person name="Goldman G.H."/>
            <person name="Houbraken J."/>
            <person name="Oakley B."/>
            <person name="Pocsi I."/>
            <person name="Scazzocchio C."/>
            <person name="Seiboth B."/>
            <person name="vanKuyk P.A."/>
            <person name="Wortman J."/>
            <person name="Dyer P.S."/>
            <person name="Grigoriev I.V."/>
        </authorList>
    </citation>
    <scope>NUCLEOTIDE SEQUENCE [LARGE SCALE GENOMIC DNA]</scope>
    <source>
        <strain evidence="4">CBS 134.48</strain>
    </source>
</reference>
<accession>A0A1L9NGX7</accession>